<evidence type="ECO:0000256" key="3">
    <source>
        <dbReference type="ARBA" id="ARBA00022692"/>
    </source>
</evidence>
<name>A0A0C9WF86_9AGAM</name>
<organism evidence="9 10">
    <name type="scientific">Hydnomerulius pinastri MD-312</name>
    <dbReference type="NCBI Taxonomy" id="994086"/>
    <lineage>
        <taxon>Eukaryota</taxon>
        <taxon>Fungi</taxon>
        <taxon>Dikarya</taxon>
        <taxon>Basidiomycota</taxon>
        <taxon>Agaricomycotina</taxon>
        <taxon>Agaricomycetes</taxon>
        <taxon>Agaricomycetidae</taxon>
        <taxon>Boletales</taxon>
        <taxon>Boletales incertae sedis</taxon>
        <taxon>Leucogyrophana</taxon>
    </lineage>
</organism>
<feature type="transmembrane region" description="Helical" evidence="7">
    <location>
        <begin position="133"/>
        <end position="158"/>
    </location>
</feature>
<dbReference type="InterPro" id="IPR050794">
    <property type="entry name" value="CPA2_transporter"/>
</dbReference>
<dbReference type="GO" id="GO:0015297">
    <property type="term" value="F:antiporter activity"/>
    <property type="evidence" value="ECO:0007669"/>
    <property type="project" value="InterPro"/>
</dbReference>
<keyword evidence="4 7" id="KW-1133">Transmembrane helix</keyword>
<gene>
    <name evidence="9" type="ORF">HYDPIDRAFT_28510</name>
</gene>
<keyword evidence="5" id="KW-0406">Ion transport</keyword>
<dbReference type="Gene3D" id="1.20.1530.20">
    <property type="match status" value="1"/>
</dbReference>
<feature type="transmembrane region" description="Helical" evidence="7">
    <location>
        <begin position="170"/>
        <end position="191"/>
    </location>
</feature>
<feature type="transmembrane region" description="Helical" evidence="7">
    <location>
        <begin position="203"/>
        <end position="227"/>
    </location>
</feature>
<evidence type="ECO:0000313" key="10">
    <source>
        <dbReference type="Proteomes" id="UP000053820"/>
    </source>
</evidence>
<evidence type="ECO:0000259" key="8">
    <source>
        <dbReference type="Pfam" id="PF00999"/>
    </source>
</evidence>
<dbReference type="InterPro" id="IPR038770">
    <property type="entry name" value="Na+/solute_symporter_sf"/>
</dbReference>
<evidence type="ECO:0000256" key="4">
    <source>
        <dbReference type="ARBA" id="ARBA00022989"/>
    </source>
</evidence>
<feature type="transmembrane region" description="Helical" evidence="7">
    <location>
        <begin position="419"/>
        <end position="439"/>
    </location>
</feature>
<protein>
    <recommendedName>
        <fullName evidence="8">Cation/H+ exchanger transmembrane domain-containing protein</fullName>
    </recommendedName>
</protein>
<sequence>MPAFSGANIRLFKGLGKREATGEGGLLTGVDPSAFTTSDPLRLWIIQVAVIIMMAQLLSLGLRRIKQPKVIAEVLGGILLGPTAFGRIPGFTEHIFPAVSLPYLSLVANIGLCLFLFLVGLEIDASVIKRNARLSVVVSLAGIALPFGLGAALSVPLYRHFIDPSVHFTYFMLFTGVAYSITAFPVLCRILTELKLLDTNVGIIVLSAGVGNDVVGWTLLALSVALVNAGSGLTALWILLICVAFTIFLLWPVKRVMLWLARKTGSTDNGPTMFYMTTVMILLWACAFFTDIVGVNAIFGAFLAGIIVPREGGLAITLTEKLEDMVTIVFLPLYFTISGLNTDLGLLNNGITWAFTIAIACLSFSGKFGGCTIAARLSGFSWREASTIGSLMSCKGLVELIVLNVGLEAGILSQRVFSMFVLEALTLTFLTTPLVTALYPPERRVRVGNFGAARAAAKGGESGDPDDQASFTEDRPWRHRFTVVLDTLDHIPGVMALTQLILPPSASPSGVTSILSTTDSGFGGLKKPDVSVDALRLIELSDRTSAVMKSSVADTLIHTDPLLGIFRMFGELNGLPVSTSLSVVPYDDLAYSVADHAKRHASQLVLLPWLPPTAHPNNTEAELGTITPRIAKADHNPFEAFFGSASKADKSASAIHSQFVRGVFAESNTDVALFIDTGDRTGAGGSQHIFFPFFGGPDDRLALEFVVQLCLNPRMTATVLRISKRDVEAGDMERPSLVHLNSKADVLPTLGAREHGHTVTSTIGFPDTVYGQPTTQTRLQSETADSVTWSKYASPTSENGGASSPLRSALSRIEFSDLSTPVPLRAAIQRASRIRETHKRLLVVSGRSRRLATENHHAELKALFEEHRSLQARRVLW</sequence>
<dbReference type="EMBL" id="KN839846">
    <property type="protein sequence ID" value="KIJ64576.1"/>
    <property type="molecule type" value="Genomic_DNA"/>
</dbReference>
<feature type="transmembrane region" description="Helical" evidence="7">
    <location>
        <begin position="100"/>
        <end position="121"/>
    </location>
</feature>
<reference evidence="9 10" key="1">
    <citation type="submission" date="2014-04" db="EMBL/GenBank/DDBJ databases">
        <title>Evolutionary Origins and Diversification of the Mycorrhizal Mutualists.</title>
        <authorList>
            <consortium name="DOE Joint Genome Institute"/>
            <consortium name="Mycorrhizal Genomics Consortium"/>
            <person name="Kohler A."/>
            <person name="Kuo A."/>
            <person name="Nagy L.G."/>
            <person name="Floudas D."/>
            <person name="Copeland A."/>
            <person name="Barry K.W."/>
            <person name="Cichocki N."/>
            <person name="Veneault-Fourrey C."/>
            <person name="LaButti K."/>
            <person name="Lindquist E.A."/>
            <person name="Lipzen A."/>
            <person name="Lundell T."/>
            <person name="Morin E."/>
            <person name="Murat C."/>
            <person name="Riley R."/>
            <person name="Ohm R."/>
            <person name="Sun H."/>
            <person name="Tunlid A."/>
            <person name="Henrissat B."/>
            <person name="Grigoriev I.V."/>
            <person name="Hibbett D.S."/>
            <person name="Martin F."/>
        </authorList>
    </citation>
    <scope>NUCLEOTIDE SEQUENCE [LARGE SCALE GENOMIC DNA]</scope>
    <source>
        <strain evidence="9 10">MD-312</strain>
    </source>
</reference>
<comment type="subcellular location">
    <subcellularLocation>
        <location evidence="1">Membrane</location>
        <topology evidence="1">Multi-pass membrane protein</topology>
    </subcellularLocation>
</comment>
<feature type="transmembrane region" description="Helical" evidence="7">
    <location>
        <begin position="353"/>
        <end position="375"/>
    </location>
</feature>
<keyword evidence="10" id="KW-1185">Reference proteome</keyword>
<dbReference type="Pfam" id="PF00999">
    <property type="entry name" value="Na_H_Exchanger"/>
    <property type="match status" value="1"/>
</dbReference>
<dbReference type="AlphaFoldDB" id="A0A0C9WF86"/>
<accession>A0A0C9WF86</accession>
<evidence type="ECO:0000256" key="6">
    <source>
        <dbReference type="ARBA" id="ARBA00023136"/>
    </source>
</evidence>
<evidence type="ECO:0000256" key="7">
    <source>
        <dbReference type="SAM" id="Phobius"/>
    </source>
</evidence>
<dbReference type="OrthoDB" id="2687058at2759"/>
<feature type="transmembrane region" description="Helical" evidence="7">
    <location>
        <begin position="70"/>
        <end position="88"/>
    </location>
</feature>
<feature type="transmembrane region" description="Helical" evidence="7">
    <location>
        <begin position="233"/>
        <end position="253"/>
    </location>
</feature>
<proteinExistence type="predicted"/>
<dbReference type="PANTHER" id="PTHR32468:SF0">
    <property type="entry name" value="K(+)_H(+) ANTIPORTER 1"/>
    <property type="match status" value="1"/>
</dbReference>
<keyword evidence="2" id="KW-0813">Transport</keyword>
<dbReference type="PANTHER" id="PTHR32468">
    <property type="entry name" value="CATION/H + ANTIPORTER"/>
    <property type="match status" value="1"/>
</dbReference>
<evidence type="ECO:0000256" key="5">
    <source>
        <dbReference type="ARBA" id="ARBA00023065"/>
    </source>
</evidence>
<feature type="transmembrane region" description="Helical" evidence="7">
    <location>
        <begin position="41"/>
        <end position="58"/>
    </location>
</feature>
<feature type="transmembrane region" description="Helical" evidence="7">
    <location>
        <begin position="274"/>
        <end position="307"/>
    </location>
</feature>
<evidence type="ECO:0000256" key="2">
    <source>
        <dbReference type="ARBA" id="ARBA00022448"/>
    </source>
</evidence>
<keyword evidence="3 7" id="KW-0812">Transmembrane</keyword>
<feature type="domain" description="Cation/H+ exchanger transmembrane" evidence="8">
    <location>
        <begin position="53"/>
        <end position="434"/>
    </location>
</feature>
<dbReference type="GO" id="GO:0016020">
    <property type="term" value="C:membrane"/>
    <property type="evidence" value="ECO:0007669"/>
    <property type="project" value="UniProtKB-SubCell"/>
</dbReference>
<evidence type="ECO:0000256" key="1">
    <source>
        <dbReference type="ARBA" id="ARBA00004141"/>
    </source>
</evidence>
<keyword evidence="6 7" id="KW-0472">Membrane</keyword>
<dbReference type="GO" id="GO:1902600">
    <property type="term" value="P:proton transmembrane transport"/>
    <property type="evidence" value="ECO:0007669"/>
    <property type="project" value="InterPro"/>
</dbReference>
<evidence type="ECO:0000313" key="9">
    <source>
        <dbReference type="EMBL" id="KIJ64576.1"/>
    </source>
</evidence>
<dbReference type="HOGENOM" id="CLU_005126_10_1_1"/>
<dbReference type="Proteomes" id="UP000053820">
    <property type="component" value="Unassembled WGS sequence"/>
</dbReference>
<dbReference type="InterPro" id="IPR006153">
    <property type="entry name" value="Cation/H_exchanger_TM"/>
</dbReference>